<keyword evidence="3" id="KW-1185">Reference proteome</keyword>
<keyword evidence="1" id="KW-0812">Transmembrane</keyword>
<proteinExistence type="predicted"/>
<dbReference type="AlphaFoldDB" id="A0A916S4B9"/>
<name>A0A916S4B9_9BACT</name>
<dbReference type="RefSeq" id="WP_188760844.1">
    <property type="nucleotide sequence ID" value="NZ_BMJB01000006.1"/>
</dbReference>
<evidence type="ECO:0000256" key="1">
    <source>
        <dbReference type="SAM" id="Phobius"/>
    </source>
</evidence>
<evidence type="ECO:0000313" key="3">
    <source>
        <dbReference type="Proteomes" id="UP000648801"/>
    </source>
</evidence>
<feature type="transmembrane region" description="Helical" evidence="1">
    <location>
        <begin position="12"/>
        <end position="31"/>
    </location>
</feature>
<dbReference type="EMBL" id="BMJB01000006">
    <property type="protein sequence ID" value="GGA80813.1"/>
    <property type="molecule type" value="Genomic_DNA"/>
</dbReference>
<reference evidence="2" key="1">
    <citation type="journal article" date="2014" name="Int. J. Syst. Evol. Microbiol.">
        <title>Complete genome sequence of Corynebacterium casei LMG S-19264T (=DSM 44701T), isolated from a smear-ripened cheese.</title>
        <authorList>
            <consortium name="US DOE Joint Genome Institute (JGI-PGF)"/>
            <person name="Walter F."/>
            <person name="Albersmeier A."/>
            <person name="Kalinowski J."/>
            <person name="Ruckert C."/>
        </authorList>
    </citation>
    <scope>NUCLEOTIDE SEQUENCE</scope>
    <source>
        <strain evidence="2">CGMCC 1.15447</strain>
    </source>
</reference>
<gene>
    <name evidence="2" type="ORF">GCM10011507_35030</name>
</gene>
<accession>A0A916S4B9</accession>
<protein>
    <submittedName>
        <fullName evidence="2">Uncharacterized protein</fullName>
    </submittedName>
</protein>
<dbReference type="Proteomes" id="UP000648801">
    <property type="component" value="Unassembled WGS sequence"/>
</dbReference>
<organism evidence="2 3">
    <name type="scientific">Edaphobacter acidisoli</name>
    <dbReference type="NCBI Taxonomy" id="2040573"/>
    <lineage>
        <taxon>Bacteria</taxon>
        <taxon>Pseudomonadati</taxon>
        <taxon>Acidobacteriota</taxon>
        <taxon>Terriglobia</taxon>
        <taxon>Terriglobales</taxon>
        <taxon>Acidobacteriaceae</taxon>
        <taxon>Edaphobacter</taxon>
    </lineage>
</organism>
<sequence length="59" mass="6140">MVIDTDKLTANWKTTAQALIGSVIAVIVAVMTLPKGASHAVVALAVLRTLLGLIQKDAQ</sequence>
<keyword evidence="1" id="KW-1133">Transmembrane helix</keyword>
<comment type="caution">
    <text evidence="2">The sequence shown here is derived from an EMBL/GenBank/DDBJ whole genome shotgun (WGS) entry which is preliminary data.</text>
</comment>
<evidence type="ECO:0000313" key="2">
    <source>
        <dbReference type="EMBL" id="GGA80813.1"/>
    </source>
</evidence>
<reference evidence="2" key="2">
    <citation type="submission" date="2020-09" db="EMBL/GenBank/DDBJ databases">
        <authorList>
            <person name="Sun Q."/>
            <person name="Zhou Y."/>
        </authorList>
    </citation>
    <scope>NUCLEOTIDE SEQUENCE</scope>
    <source>
        <strain evidence="2">CGMCC 1.15447</strain>
    </source>
</reference>
<keyword evidence="1" id="KW-0472">Membrane</keyword>